<dbReference type="PANTHER" id="PTHR23070">
    <property type="entry name" value="BCS1 AAA-TYPE ATPASE"/>
    <property type="match status" value="1"/>
</dbReference>
<comment type="similarity">
    <text evidence="1">Belongs to the AAA ATPase family. BCS1 subfamily.</text>
</comment>
<feature type="domain" description="AAA+ ATPase" evidence="2">
    <location>
        <begin position="32"/>
        <end position="156"/>
    </location>
</feature>
<dbReference type="AlphaFoldDB" id="A0A0F9EYU3"/>
<comment type="caution">
    <text evidence="3">The sequence shown here is derived from an EMBL/GenBank/DDBJ whole genome shotgun (WGS) entry which is preliminary data.</text>
</comment>
<dbReference type="InterPro" id="IPR003960">
    <property type="entry name" value="ATPase_AAA_CS"/>
</dbReference>
<dbReference type="SUPFAM" id="SSF52540">
    <property type="entry name" value="P-loop containing nucleoside triphosphate hydrolases"/>
    <property type="match status" value="1"/>
</dbReference>
<organism evidence="3">
    <name type="scientific">marine sediment metagenome</name>
    <dbReference type="NCBI Taxonomy" id="412755"/>
    <lineage>
        <taxon>unclassified sequences</taxon>
        <taxon>metagenomes</taxon>
        <taxon>ecological metagenomes</taxon>
    </lineage>
</organism>
<dbReference type="PROSITE" id="PS00674">
    <property type="entry name" value="AAA"/>
    <property type="match status" value="1"/>
</dbReference>
<dbReference type="InterPro" id="IPR003959">
    <property type="entry name" value="ATPase_AAA_core"/>
</dbReference>
<dbReference type="Gene3D" id="3.40.50.300">
    <property type="entry name" value="P-loop containing nucleotide triphosphate hydrolases"/>
    <property type="match status" value="1"/>
</dbReference>
<proteinExistence type="inferred from homology"/>
<gene>
    <name evidence="3" type="ORF">LCGC14_2095510</name>
</gene>
<dbReference type="InterPro" id="IPR027417">
    <property type="entry name" value="P-loop_NTPase"/>
</dbReference>
<dbReference type="SMART" id="SM00382">
    <property type="entry name" value="AAA"/>
    <property type="match status" value="1"/>
</dbReference>
<dbReference type="InterPro" id="IPR050747">
    <property type="entry name" value="Mitochondrial_chaperone_BCS1"/>
</dbReference>
<dbReference type="GO" id="GO:0005524">
    <property type="term" value="F:ATP binding"/>
    <property type="evidence" value="ECO:0007669"/>
    <property type="project" value="InterPro"/>
</dbReference>
<accession>A0A0F9EYU3</accession>
<protein>
    <recommendedName>
        <fullName evidence="2">AAA+ ATPase domain-containing protein</fullName>
    </recommendedName>
</protein>
<dbReference type="GO" id="GO:0016887">
    <property type="term" value="F:ATP hydrolysis activity"/>
    <property type="evidence" value="ECO:0007669"/>
    <property type="project" value="InterPro"/>
</dbReference>
<evidence type="ECO:0000259" key="2">
    <source>
        <dbReference type="SMART" id="SM00382"/>
    </source>
</evidence>
<reference evidence="3" key="1">
    <citation type="journal article" date="2015" name="Nature">
        <title>Complex archaea that bridge the gap between prokaryotes and eukaryotes.</title>
        <authorList>
            <person name="Spang A."/>
            <person name="Saw J.H."/>
            <person name="Jorgensen S.L."/>
            <person name="Zaremba-Niedzwiedzka K."/>
            <person name="Martijn J."/>
            <person name="Lind A.E."/>
            <person name="van Eijk R."/>
            <person name="Schleper C."/>
            <person name="Guy L."/>
            <person name="Ettema T.J."/>
        </authorList>
    </citation>
    <scope>NUCLEOTIDE SEQUENCE</scope>
</reference>
<name>A0A0F9EYU3_9ZZZZ</name>
<evidence type="ECO:0000313" key="3">
    <source>
        <dbReference type="EMBL" id="KKL71376.1"/>
    </source>
</evidence>
<sequence>MILPTKVKEAIKNDLSNFDKMKPIYDRLDIPYKRGYLFYGNPGNGKTSLATAIAGYLKKNICYMNLRSIDSDQSLQELFSRIPSNSILVLEDIDGSFDGRKSKGKITFSALLNCLDGIFFKEKLITIITTNHVDKIDPALIRPGRVDLQLEIKQPTKESVEQYLSIYYNESIKLEYYNNDYSMAQIVNFCTQHNKSDCIDKVSFKKLKTA</sequence>
<dbReference type="EMBL" id="LAZR01025612">
    <property type="protein sequence ID" value="KKL71376.1"/>
    <property type="molecule type" value="Genomic_DNA"/>
</dbReference>
<dbReference type="InterPro" id="IPR003593">
    <property type="entry name" value="AAA+_ATPase"/>
</dbReference>
<evidence type="ECO:0000256" key="1">
    <source>
        <dbReference type="ARBA" id="ARBA00007448"/>
    </source>
</evidence>
<dbReference type="Pfam" id="PF00004">
    <property type="entry name" value="AAA"/>
    <property type="match status" value="1"/>
</dbReference>